<dbReference type="AlphaFoldDB" id="A0A0N0BBW9"/>
<accession>A0A0N0BBW9</accession>
<reference evidence="1 2" key="1">
    <citation type="submission" date="2015-07" db="EMBL/GenBank/DDBJ databases">
        <title>The genome of Melipona quadrifasciata.</title>
        <authorList>
            <person name="Pan H."/>
            <person name="Kapheim K."/>
        </authorList>
    </citation>
    <scope>NUCLEOTIDE SEQUENCE [LARGE SCALE GENOMIC DNA]</scope>
    <source>
        <strain evidence="1">0111107301</strain>
        <tissue evidence="1">Whole body</tissue>
    </source>
</reference>
<evidence type="ECO:0000313" key="1">
    <source>
        <dbReference type="EMBL" id="KOX68168.1"/>
    </source>
</evidence>
<evidence type="ECO:0000313" key="2">
    <source>
        <dbReference type="Proteomes" id="UP000053105"/>
    </source>
</evidence>
<keyword evidence="2" id="KW-1185">Reference proteome</keyword>
<organism evidence="1 2">
    <name type="scientific">Melipona quadrifasciata</name>
    <dbReference type="NCBI Taxonomy" id="166423"/>
    <lineage>
        <taxon>Eukaryota</taxon>
        <taxon>Metazoa</taxon>
        <taxon>Ecdysozoa</taxon>
        <taxon>Arthropoda</taxon>
        <taxon>Hexapoda</taxon>
        <taxon>Insecta</taxon>
        <taxon>Pterygota</taxon>
        <taxon>Neoptera</taxon>
        <taxon>Endopterygota</taxon>
        <taxon>Hymenoptera</taxon>
        <taxon>Apocrita</taxon>
        <taxon>Aculeata</taxon>
        <taxon>Apoidea</taxon>
        <taxon>Anthophila</taxon>
        <taxon>Apidae</taxon>
        <taxon>Melipona</taxon>
    </lineage>
</organism>
<proteinExistence type="predicted"/>
<dbReference type="EMBL" id="KQ435944">
    <property type="protein sequence ID" value="KOX68168.1"/>
    <property type="molecule type" value="Genomic_DNA"/>
</dbReference>
<gene>
    <name evidence="1" type="ORF">WN51_06062</name>
</gene>
<name>A0A0N0BBW9_9HYME</name>
<dbReference type="Proteomes" id="UP000053105">
    <property type="component" value="Unassembled WGS sequence"/>
</dbReference>
<protein>
    <submittedName>
        <fullName evidence="1">Uncharacterized protein</fullName>
    </submittedName>
</protein>
<sequence>MNPLHCPFDLEMEGINLLAGSTGRSRPIAGLSFNDSRRRRLPPINAILINTIGNFLDALTLISVKLNDTGVINNSNNSAVYHPPVRVKSIISDTRVLPAVWPRAIFALWAIREIYGGGGEPNKGETGTSVDGDVLYLSVEKSRQQSGLGSSRNCHTQQSHRGFGVILIYSLRKPHMASLAKLLQFASKILFGIIYQD</sequence>